<evidence type="ECO:0000256" key="2">
    <source>
        <dbReference type="ARBA" id="ARBA00022692"/>
    </source>
</evidence>
<evidence type="ECO:0000313" key="7">
    <source>
        <dbReference type="EMBL" id="KAF2024884.1"/>
    </source>
</evidence>
<comment type="subcellular location">
    <subcellularLocation>
        <location evidence="1">Membrane</location>
        <topology evidence="1">Multi-pass membrane protein</topology>
    </subcellularLocation>
</comment>
<dbReference type="Gene3D" id="1.20.1080.10">
    <property type="entry name" value="Glycerol uptake facilitator protein"/>
    <property type="match status" value="2"/>
</dbReference>
<feature type="transmembrane region" description="Helical" evidence="6">
    <location>
        <begin position="215"/>
        <end position="238"/>
    </location>
</feature>
<organism evidence="7 8">
    <name type="scientific">Setomelanomma holmii</name>
    <dbReference type="NCBI Taxonomy" id="210430"/>
    <lineage>
        <taxon>Eukaryota</taxon>
        <taxon>Fungi</taxon>
        <taxon>Dikarya</taxon>
        <taxon>Ascomycota</taxon>
        <taxon>Pezizomycotina</taxon>
        <taxon>Dothideomycetes</taxon>
        <taxon>Pleosporomycetidae</taxon>
        <taxon>Pleosporales</taxon>
        <taxon>Pleosporineae</taxon>
        <taxon>Phaeosphaeriaceae</taxon>
        <taxon>Setomelanomma</taxon>
    </lineage>
</organism>
<dbReference type="GO" id="GO:0015707">
    <property type="term" value="P:nitrite transport"/>
    <property type="evidence" value="ECO:0007669"/>
    <property type="project" value="TreeGrafter"/>
</dbReference>
<evidence type="ECO:0008006" key="9">
    <source>
        <dbReference type="Google" id="ProtNLM"/>
    </source>
</evidence>
<comment type="similarity">
    <text evidence="5">Belongs to the FNT transporter (TC 1.A.16) family.</text>
</comment>
<dbReference type="Proteomes" id="UP000799777">
    <property type="component" value="Unassembled WGS sequence"/>
</dbReference>
<comment type="caution">
    <text evidence="7">The sequence shown here is derived from an EMBL/GenBank/DDBJ whole genome shotgun (WGS) entry which is preliminary data.</text>
</comment>
<dbReference type="GO" id="GO:0015513">
    <property type="term" value="F:high-affinity secondary active nitrite transmembrane transporter activity"/>
    <property type="evidence" value="ECO:0007669"/>
    <property type="project" value="TreeGrafter"/>
</dbReference>
<dbReference type="PANTHER" id="PTHR30520:SF6">
    <property type="entry name" value="FORMATE_NITRATE FAMILY TRANSPORTER (EUROFUNG)"/>
    <property type="match status" value="1"/>
</dbReference>
<gene>
    <name evidence="7" type="ORF">EK21DRAFT_104366</name>
</gene>
<dbReference type="AlphaFoldDB" id="A0A9P4LI87"/>
<keyword evidence="4 6" id="KW-0472">Membrane</keyword>
<evidence type="ECO:0000256" key="5">
    <source>
        <dbReference type="ARBA" id="ARBA00049660"/>
    </source>
</evidence>
<evidence type="ECO:0000256" key="4">
    <source>
        <dbReference type="ARBA" id="ARBA00023136"/>
    </source>
</evidence>
<dbReference type="InterPro" id="IPR023271">
    <property type="entry name" value="Aquaporin-like"/>
</dbReference>
<keyword evidence="3 6" id="KW-1133">Transmembrane helix</keyword>
<feature type="transmembrane region" description="Helical" evidence="6">
    <location>
        <begin position="123"/>
        <end position="141"/>
    </location>
</feature>
<evidence type="ECO:0000256" key="3">
    <source>
        <dbReference type="ARBA" id="ARBA00022989"/>
    </source>
</evidence>
<feature type="transmembrane region" description="Helical" evidence="6">
    <location>
        <begin position="190"/>
        <end position="208"/>
    </location>
</feature>
<reference evidence="7" key="1">
    <citation type="journal article" date="2020" name="Stud. Mycol.">
        <title>101 Dothideomycetes genomes: a test case for predicting lifestyles and emergence of pathogens.</title>
        <authorList>
            <person name="Haridas S."/>
            <person name="Albert R."/>
            <person name="Binder M."/>
            <person name="Bloem J."/>
            <person name="Labutti K."/>
            <person name="Salamov A."/>
            <person name="Andreopoulos B."/>
            <person name="Baker S."/>
            <person name="Barry K."/>
            <person name="Bills G."/>
            <person name="Bluhm B."/>
            <person name="Cannon C."/>
            <person name="Castanera R."/>
            <person name="Culley D."/>
            <person name="Daum C."/>
            <person name="Ezra D."/>
            <person name="Gonzalez J."/>
            <person name="Henrissat B."/>
            <person name="Kuo A."/>
            <person name="Liang C."/>
            <person name="Lipzen A."/>
            <person name="Lutzoni F."/>
            <person name="Magnuson J."/>
            <person name="Mondo S."/>
            <person name="Nolan M."/>
            <person name="Ohm R."/>
            <person name="Pangilinan J."/>
            <person name="Park H.-J."/>
            <person name="Ramirez L."/>
            <person name="Alfaro M."/>
            <person name="Sun H."/>
            <person name="Tritt A."/>
            <person name="Yoshinaga Y."/>
            <person name="Zwiers L.-H."/>
            <person name="Turgeon B."/>
            <person name="Goodwin S."/>
            <person name="Spatafora J."/>
            <person name="Crous P."/>
            <person name="Grigoriev I."/>
        </authorList>
    </citation>
    <scope>NUCLEOTIDE SEQUENCE</scope>
    <source>
        <strain evidence="7">CBS 110217</strain>
    </source>
</reference>
<dbReference type="GO" id="GO:0005886">
    <property type="term" value="C:plasma membrane"/>
    <property type="evidence" value="ECO:0007669"/>
    <property type="project" value="TreeGrafter"/>
</dbReference>
<proteinExistence type="inferred from homology"/>
<feature type="transmembrane region" description="Helical" evidence="6">
    <location>
        <begin position="81"/>
        <end position="102"/>
    </location>
</feature>
<dbReference type="OrthoDB" id="4829at2759"/>
<dbReference type="InterPro" id="IPR000292">
    <property type="entry name" value="For/NO2_transpt"/>
</dbReference>
<dbReference type="EMBL" id="ML978281">
    <property type="protein sequence ID" value="KAF2024884.1"/>
    <property type="molecule type" value="Genomic_DNA"/>
</dbReference>
<dbReference type="Pfam" id="PF01226">
    <property type="entry name" value="Form_Nir_trans"/>
    <property type="match status" value="2"/>
</dbReference>
<keyword evidence="2 6" id="KW-0812">Transmembrane</keyword>
<evidence type="ECO:0000256" key="1">
    <source>
        <dbReference type="ARBA" id="ARBA00004141"/>
    </source>
</evidence>
<protein>
    <recommendedName>
        <fullName evidence="9">Formate/nitrite transporter</fullName>
    </recommendedName>
</protein>
<accession>A0A9P4LI87</accession>
<sequence>MSADREHKTLAPADLTSPVGSHTPVEVLRLAETTGIAKARLSSIGLIIKSCLAGISISLSAGFDIMIAGGASSLRASNPSMATLVSAFTFPTGFVIIMLTNMELCTSNMFVMAYSTMRRRTTYIFNAAGCLFYAGIVFYWADVFQTEAQTSYAVTQAEVRVNVNWGYNVTRGIIFTESASSLLCFAAMGYHHSIANYFLVLIGMFYGTDFGMGNFIWASCIPVTIGNIIGGAFFGAFAM</sequence>
<name>A0A9P4LI87_9PLEO</name>
<evidence type="ECO:0000256" key="6">
    <source>
        <dbReference type="SAM" id="Phobius"/>
    </source>
</evidence>
<keyword evidence="8" id="KW-1185">Reference proteome</keyword>
<feature type="transmembrane region" description="Helical" evidence="6">
    <location>
        <begin position="46"/>
        <end position="69"/>
    </location>
</feature>
<dbReference type="PANTHER" id="PTHR30520">
    <property type="entry name" value="FORMATE TRANSPORTER-RELATED"/>
    <property type="match status" value="1"/>
</dbReference>
<evidence type="ECO:0000313" key="8">
    <source>
        <dbReference type="Proteomes" id="UP000799777"/>
    </source>
</evidence>